<dbReference type="EMBL" id="VSRR010049396">
    <property type="protein sequence ID" value="MPC78803.1"/>
    <property type="molecule type" value="Genomic_DNA"/>
</dbReference>
<keyword evidence="3" id="KW-1185">Reference proteome</keyword>
<name>A0A5B7I928_PORTR</name>
<sequence>MPMYTKIRKPGNRNLYNSDKITVNSSTLLLHHPPTPPYRTHSAHSAHSTHTATSSHPTPLHPPNHTAAVRPPTSLTPFPPLGKKVR</sequence>
<proteinExistence type="predicted"/>
<comment type="caution">
    <text evidence="2">The sequence shown here is derived from an EMBL/GenBank/DDBJ whole genome shotgun (WGS) entry which is preliminary data.</text>
</comment>
<feature type="compositionally biased region" description="Low complexity" evidence="1">
    <location>
        <begin position="26"/>
        <end position="68"/>
    </location>
</feature>
<feature type="region of interest" description="Disordered" evidence="1">
    <location>
        <begin position="26"/>
        <end position="86"/>
    </location>
</feature>
<evidence type="ECO:0000256" key="1">
    <source>
        <dbReference type="SAM" id="MobiDB-lite"/>
    </source>
</evidence>
<evidence type="ECO:0000313" key="2">
    <source>
        <dbReference type="EMBL" id="MPC78803.1"/>
    </source>
</evidence>
<evidence type="ECO:0000313" key="3">
    <source>
        <dbReference type="Proteomes" id="UP000324222"/>
    </source>
</evidence>
<dbReference type="AlphaFoldDB" id="A0A5B7I928"/>
<protein>
    <submittedName>
        <fullName evidence="2">Uncharacterized protein</fullName>
    </submittedName>
</protein>
<organism evidence="2 3">
    <name type="scientific">Portunus trituberculatus</name>
    <name type="common">Swimming crab</name>
    <name type="synonym">Neptunus trituberculatus</name>
    <dbReference type="NCBI Taxonomy" id="210409"/>
    <lineage>
        <taxon>Eukaryota</taxon>
        <taxon>Metazoa</taxon>
        <taxon>Ecdysozoa</taxon>
        <taxon>Arthropoda</taxon>
        <taxon>Crustacea</taxon>
        <taxon>Multicrustacea</taxon>
        <taxon>Malacostraca</taxon>
        <taxon>Eumalacostraca</taxon>
        <taxon>Eucarida</taxon>
        <taxon>Decapoda</taxon>
        <taxon>Pleocyemata</taxon>
        <taxon>Brachyura</taxon>
        <taxon>Eubrachyura</taxon>
        <taxon>Portunoidea</taxon>
        <taxon>Portunidae</taxon>
        <taxon>Portuninae</taxon>
        <taxon>Portunus</taxon>
    </lineage>
</organism>
<reference evidence="2 3" key="1">
    <citation type="submission" date="2019-05" db="EMBL/GenBank/DDBJ databases">
        <title>Another draft genome of Portunus trituberculatus and its Hox gene families provides insights of decapod evolution.</title>
        <authorList>
            <person name="Jeong J.-H."/>
            <person name="Song I."/>
            <person name="Kim S."/>
            <person name="Choi T."/>
            <person name="Kim D."/>
            <person name="Ryu S."/>
            <person name="Kim W."/>
        </authorList>
    </citation>
    <scope>NUCLEOTIDE SEQUENCE [LARGE SCALE GENOMIC DNA]</scope>
    <source>
        <tissue evidence="2">Muscle</tissue>
    </source>
</reference>
<dbReference type="Proteomes" id="UP000324222">
    <property type="component" value="Unassembled WGS sequence"/>
</dbReference>
<accession>A0A5B7I928</accession>
<gene>
    <name evidence="2" type="ORF">E2C01_073301</name>
</gene>